<reference evidence="3 4" key="1">
    <citation type="submission" date="2020-07" db="EMBL/GenBank/DDBJ databases">
        <title>Genomic Encyclopedia of Type Strains, Phase IV (KMG-IV): sequencing the most valuable type-strain genomes for metagenomic binning, comparative biology and taxonomic classification.</title>
        <authorList>
            <person name="Goeker M."/>
        </authorList>
    </citation>
    <scope>NUCLEOTIDE SEQUENCE [LARGE SCALE GENOMIC DNA]</scope>
    <source>
        <strain evidence="3 4">DSM 45533</strain>
    </source>
</reference>
<dbReference type="InterPro" id="IPR025736">
    <property type="entry name" value="PucR_C-HTH_dom"/>
</dbReference>
<dbReference type="Proteomes" id="UP000530928">
    <property type="component" value="Unassembled WGS sequence"/>
</dbReference>
<sequence length="526" mass="54654">MRLSDLSPLRVELLAGDAEREFTSVYVTDLPDPGRYLSGGELVLTGLMWWHAPGDSALFVRRLLDAGVAALGAGQGWLGHVPDDLVAACASAGLPLIEIPADVSFRAVLDLTARRLAGDAREALGRHRRLVAAVAEGADLPELFAAMGVTGAVLSATGTTISTTGPAPSGTAAESATTVTTAATAATATVTGPAAPAPVIGPAPAPALSDAALADSVRLARAFLAAPRLPYLVSGRTLFAVGRMPRAAGWVLVVDGDFTDRADLGYELASCVALVRRRLDEGRLVERRLLAELLDAPSGARLETCGLSRGDAFCVVSATCPPEVLEELLDRHVVAASGPASTAHSGPASAAHSVAVVPAPDRAAWEAVAARLRSALAVLSDPSLPGPSLSVGLSGRLIGAPALRGGLEEAGHARGLAESRSGGVVTSDEIYTHALLLATLPGDVRRSFTGHLLGPLIDYDAAHQSELVRTLEVFLDSAGSWQVCGERMHVHVNTVRYRIRRVEELTGRDLSSMADRVDLYLALRAR</sequence>
<organism evidence="3 4">
    <name type="scientific">Nonomuraea soli</name>
    <dbReference type="NCBI Taxonomy" id="1032476"/>
    <lineage>
        <taxon>Bacteria</taxon>
        <taxon>Bacillati</taxon>
        <taxon>Actinomycetota</taxon>
        <taxon>Actinomycetes</taxon>
        <taxon>Streptosporangiales</taxon>
        <taxon>Streptosporangiaceae</taxon>
        <taxon>Nonomuraea</taxon>
    </lineage>
</organism>
<feature type="domain" description="Purine catabolism PurC-like" evidence="1">
    <location>
        <begin position="10"/>
        <end position="110"/>
    </location>
</feature>
<proteinExistence type="predicted"/>
<dbReference type="Pfam" id="PF07905">
    <property type="entry name" value="PucR"/>
    <property type="match status" value="1"/>
</dbReference>
<evidence type="ECO:0000259" key="1">
    <source>
        <dbReference type="Pfam" id="PF07905"/>
    </source>
</evidence>
<dbReference type="EMBL" id="JACDUR010000001">
    <property type="protein sequence ID" value="MBA2889338.1"/>
    <property type="molecule type" value="Genomic_DNA"/>
</dbReference>
<evidence type="ECO:0000313" key="3">
    <source>
        <dbReference type="EMBL" id="MBA2889338.1"/>
    </source>
</evidence>
<dbReference type="InterPro" id="IPR012914">
    <property type="entry name" value="PucR_dom"/>
</dbReference>
<gene>
    <name evidence="3" type="ORF">HNR30_000673</name>
</gene>
<protein>
    <recommendedName>
        <fullName evidence="5">PucR family transcriptional regulator</fullName>
    </recommendedName>
</protein>
<feature type="domain" description="PucR C-terminal helix-turn-helix" evidence="2">
    <location>
        <begin position="467"/>
        <end position="525"/>
    </location>
</feature>
<name>A0A7W0CDV1_9ACTN</name>
<dbReference type="InterPro" id="IPR042070">
    <property type="entry name" value="PucR_C-HTH_sf"/>
</dbReference>
<dbReference type="PANTHER" id="PTHR33744:SF17">
    <property type="entry name" value="CONSERVED PROTEIN"/>
    <property type="match status" value="1"/>
</dbReference>
<evidence type="ECO:0000313" key="4">
    <source>
        <dbReference type="Proteomes" id="UP000530928"/>
    </source>
</evidence>
<dbReference type="AlphaFoldDB" id="A0A7W0CDV1"/>
<accession>A0A7W0CDV1</accession>
<evidence type="ECO:0008006" key="5">
    <source>
        <dbReference type="Google" id="ProtNLM"/>
    </source>
</evidence>
<dbReference type="Gene3D" id="1.10.10.2840">
    <property type="entry name" value="PucR C-terminal helix-turn-helix domain"/>
    <property type="match status" value="1"/>
</dbReference>
<dbReference type="RefSeq" id="WP_181608139.1">
    <property type="nucleotide sequence ID" value="NZ_BAABAM010000001.1"/>
</dbReference>
<dbReference type="InterPro" id="IPR051448">
    <property type="entry name" value="CdaR-like_regulators"/>
</dbReference>
<evidence type="ECO:0000259" key="2">
    <source>
        <dbReference type="Pfam" id="PF13556"/>
    </source>
</evidence>
<dbReference type="PANTHER" id="PTHR33744">
    <property type="entry name" value="CARBOHYDRATE DIACID REGULATOR"/>
    <property type="match status" value="1"/>
</dbReference>
<dbReference type="Pfam" id="PF13556">
    <property type="entry name" value="HTH_30"/>
    <property type="match status" value="1"/>
</dbReference>
<comment type="caution">
    <text evidence="3">The sequence shown here is derived from an EMBL/GenBank/DDBJ whole genome shotgun (WGS) entry which is preliminary data.</text>
</comment>
<keyword evidence="4" id="KW-1185">Reference proteome</keyword>